<dbReference type="Proteomes" id="UP000719412">
    <property type="component" value="Unassembled WGS sequence"/>
</dbReference>
<feature type="compositionally biased region" description="Basic and acidic residues" evidence="7">
    <location>
        <begin position="199"/>
        <end position="211"/>
    </location>
</feature>
<accession>A0A8J6LA19</accession>
<evidence type="ECO:0000256" key="6">
    <source>
        <dbReference type="ARBA" id="ARBA00023242"/>
    </source>
</evidence>
<dbReference type="PANTHER" id="PTHR19290">
    <property type="entry name" value="BASIC HELIX-LOOP-HELIX PROTEIN NEUROGENIN-RELATED"/>
    <property type="match status" value="1"/>
</dbReference>
<organism evidence="9 10">
    <name type="scientific">Tenebrio molitor</name>
    <name type="common">Yellow mealworm beetle</name>
    <dbReference type="NCBI Taxonomy" id="7067"/>
    <lineage>
        <taxon>Eukaryota</taxon>
        <taxon>Metazoa</taxon>
        <taxon>Ecdysozoa</taxon>
        <taxon>Arthropoda</taxon>
        <taxon>Hexapoda</taxon>
        <taxon>Insecta</taxon>
        <taxon>Pterygota</taxon>
        <taxon>Neoptera</taxon>
        <taxon>Endopterygota</taxon>
        <taxon>Coleoptera</taxon>
        <taxon>Polyphaga</taxon>
        <taxon>Cucujiformia</taxon>
        <taxon>Tenebrionidae</taxon>
        <taxon>Tenebrio</taxon>
    </lineage>
</organism>
<gene>
    <name evidence="9" type="ORF">GEV33_008489</name>
</gene>
<name>A0A8J6LA19_TENMO</name>
<dbReference type="PROSITE" id="PS50888">
    <property type="entry name" value="BHLH"/>
    <property type="match status" value="1"/>
</dbReference>
<feature type="compositionally biased region" description="Basic residues" evidence="7">
    <location>
        <begin position="246"/>
        <end position="259"/>
    </location>
</feature>
<dbReference type="FunFam" id="4.10.280.10:FF:000052">
    <property type="entry name" value="Protein atonal homolog 8"/>
    <property type="match status" value="1"/>
</dbReference>
<dbReference type="SMART" id="SM00353">
    <property type="entry name" value="HLH"/>
    <property type="match status" value="1"/>
</dbReference>
<protein>
    <recommendedName>
        <fullName evidence="8">BHLH domain-containing protein</fullName>
    </recommendedName>
</protein>
<keyword evidence="6" id="KW-0539">Nucleus</keyword>
<evidence type="ECO:0000313" key="9">
    <source>
        <dbReference type="EMBL" id="KAH0814299.1"/>
    </source>
</evidence>
<dbReference type="InterPro" id="IPR036638">
    <property type="entry name" value="HLH_DNA-bd_sf"/>
</dbReference>
<dbReference type="AlphaFoldDB" id="A0A8J6LA19"/>
<evidence type="ECO:0000256" key="5">
    <source>
        <dbReference type="ARBA" id="ARBA00023163"/>
    </source>
</evidence>
<evidence type="ECO:0000256" key="7">
    <source>
        <dbReference type="SAM" id="MobiDB-lite"/>
    </source>
</evidence>
<dbReference type="GO" id="GO:0046983">
    <property type="term" value="F:protein dimerization activity"/>
    <property type="evidence" value="ECO:0007669"/>
    <property type="project" value="InterPro"/>
</dbReference>
<comment type="subcellular location">
    <subcellularLocation>
        <location evidence="2">Cytoplasm</location>
    </subcellularLocation>
    <subcellularLocation>
        <location evidence="1">Nucleus speckle</location>
    </subcellularLocation>
</comment>
<dbReference type="GO" id="GO:0003700">
    <property type="term" value="F:DNA-binding transcription factor activity"/>
    <property type="evidence" value="ECO:0007669"/>
    <property type="project" value="InterPro"/>
</dbReference>
<dbReference type="SUPFAM" id="SSF47459">
    <property type="entry name" value="HLH, helix-loop-helix DNA-binding domain"/>
    <property type="match status" value="1"/>
</dbReference>
<sequence>MEDRGRHRIGISQNQPHINADVAPQKYNETEGLLQENGRRMVALPVLNYHVFRHRVVFRSSRRWRLVQINIWRQAAARLYGQAANFLPTGYPHSRSEAPTIVKGQLAPERNSPHSNPSLPNFFPRATWDRDHQKSVISLWRFGFLRLINRWFVEKAASQGRVGVQRNTSRSVEPGGRRCRNVPGPSKPGYQHASRNPIVKRDGRQRERGLAESRSLASVRRSLSYSPSRRFREGPGAGLVTTEGRRRGRKRSDRRRRRRNRCAALRPLSRRIPDVHLTPLFRVGDLVRFRRDDSWCKRPSPASDGRPSGQWHSSVVALLVRYYLWRDSGASWPRSLIQPVAHRTASSTSDFTPTIKTVMGPDDLATLPPGKSALAPANGQCLAPEMAISADYFETEVHSPTDSSEDSVEVKISPICVRNKRKCAEPRKVQEAALSGPLKKRLKVKVETEAHPFRPWSPKPAVSFAVPTAPSAYFRPPSPVKCDDEPVALVKRREEKEPPRVPVHPQPGTLTSAETDRIILSSAEAFPGLQPQRREQRNYKNMTRERRIEANARERTRVHTISAAFDTLRRAIPAYSHNQKLSKLSVLRIACSYIMTLSSIVSGDEPATAECVDLVTKTIQREGKLRKKKDDND</sequence>
<keyword evidence="3" id="KW-0805">Transcription regulation</keyword>
<dbReference type="InterPro" id="IPR032660">
    <property type="entry name" value="ATOH8_bHLH"/>
</dbReference>
<keyword evidence="5" id="KW-0804">Transcription</keyword>
<feature type="region of interest" description="Disordered" evidence="7">
    <location>
        <begin position="226"/>
        <end position="259"/>
    </location>
</feature>
<feature type="region of interest" description="Disordered" evidence="7">
    <location>
        <begin position="159"/>
        <end position="213"/>
    </location>
</feature>
<dbReference type="Gene3D" id="4.10.280.10">
    <property type="entry name" value="Helix-loop-helix DNA-binding domain"/>
    <property type="match status" value="1"/>
</dbReference>
<comment type="caution">
    <text evidence="9">The sequence shown here is derived from an EMBL/GenBank/DDBJ whole genome shotgun (WGS) entry which is preliminary data.</text>
</comment>
<reference evidence="9" key="2">
    <citation type="submission" date="2021-08" db="EMBL/GenBank/DDBJ databases">
        <authorList>
            <person name="Eriksson T."/>
        </authorList>
    </citation>
    <scope>NUCLEOTIDE SEQUENCE</scope>
    <source>
        <strain evidence="9">Stoneville</strain>
        <tissue evidence="9">Whole head</tissue>
    </source>
</reference>
<dbReference type="GO" id="GO:0005737">
    <property type="term" value="C:cytoplasm"/>
    <property type="evidence" value="ECO:0007669"/>
    <property type="project" value="UniProtKB-SubCell"/>
</dbReference>
<evidence type="ECO:0000313" key="10">
    <source>
        <dbReference type="Proteomes" id="UP000719412"/>
    </source>
</evidence>
<dbReference type="GO" id="GO:0016607">
    <property type="term" value="C:nuclear speck"/>
    <property type="evidence" value="ECO:0007669"/>
    <property type="project" value="UniProtKB-SubCell"/>
</dbReference>
<dbReference type="PANTHER" id="PTHR19290:SF102">
    <property type="entry name" value="TRANSCRIPTION FACTOR ATOH8"/>
    <property type="match status" value="1"/>
</dbReference>
<reference evidence="9" key="1">
    <citation type="journal article" date="2020" name="J Insects Food Feed">
        <title>The yellow mealworm (Tenebrio molitor) genome: a resource for the emerging insects as food and feed industry.</title>
        <authorList>
            <person name="Eriksson T."/>
            <person name="Andere A."/>
            <person name="Kelstrup H."/>
            <person name="Emery V."/>
            <person name="Picard C."/>
        </authorList>
    </citation>
    <scope>NUCLEOTIDE SEQUENCE</scope>
    <source>
        <strain evidence="9">Stoneville</strain>
        <tissue evidence="9">Whole head</tissue>
    </source>
</reference>
<dbReference type="GO" id="GO:0070888">
    <property type="term" value="F:E-box binding"/>
    <property type="evidence" value="ECO:0007669"/>
    <property type="project" value="TreeGrafter"/>
</dbReference>
<keyword evidence="4" id="KW-0238">DNA-binding</keyword>
<dbReference type="EMBL" id="JABDTM020024420">
    <property type="protein sequence ID" value="KAH0814299.1"/>
    <property type="molecule type" value="Genomic_DNA"/>
</dbReference>
<evidence type="ECO:0000256" key="2">
    <source>
        <dbReference type="ARBA" id="ARBA00004496"/>
    </source>
</evidence>
<evidence type="ECO:0000256" key="3">
    <source>
        <dbReference type="ARBA" id="ARBA00023015"/>
    </source>
</evidence>
<dbReference type="Pfam" id="PF00010">
    <property type="entry name" value="HLH"/>
    <property type="match status" value="1"/>
</dbReference>
<dbReference type="InterPro" id="IPR050359">
    <property type="entry name" value="bHLH_transcription_factors"/>
</dbReference>
<evidence type="ECO:0000259" key="8">
    <source>
        <dbReference type="PROSITE" id="PS50888"/>
    </source>
</evidence>
<dbReference type="CDD" id="cd11421">
    <property type="entry name" value="bHLH_TS_ATOH8"/>
    <property type="match status" value="1"/>
</dbReference>
<evidence type="ECO:0000256" key="4">
    <source>
        <dbReference type="ARBA" id="ARBA00023125"/>
    </source>
</evidence>
<evidence type="ECO:0000256" key="1">
    <source>
        <dbReference type="ARBA" id="ARBA00004324"/>
    </source>
</evidence>
<keyword evidence="10" id="KW-1185">Reference proteome</keyword>
<dbReference type="InterPro" id="IPR011598">
    <property type="entry name" value="bHLH_dom"/>
</dbReference>
<proteinExistence type="predicted"/>
<dbReference type="GO" id="GO:0045944">
    <property type="term" value="P:positive regulation of transcription by RNA polymerase II"/>
    <property type="evidence" value="ECO:0007669"/>
    <property type="project" value="TreeGrafter"/>
</dbReference>
<feature type="domain" description="BHLH" evidence="8">
    <location>
        <begin position="545"/>
        <end position="597"/>
    </location>
</feature>
<dbReference type="GO" id="GO:0009653">
    <property type="term" value="P:anatomical structure morphogenesis"/>
    <property type="evidence" value="ECO:0007669"/>
    <property type="project" value="TreeGrafter"/>
</dbReference>